<protein>
    <recommendedName>
        <fullName evidence="1">Co-chaperone DjlA N-terminal domain-containing protein</fullName>
    </recommendedName>
</protein>
<sequence length="97" mass="11336">MDFLKSMDKSLDAENILKQAEKEEEDSSQILRYTQEIKKNTLKFKSMIIKILWKIILSDNNLDAYEGNLMRRICGLLHFPDKSSGEIRLEVLKEKSS</sequence>
<reference evidence="2" key="1">
    <citation type="submission" date="2018-05" db="EMBL/GenBank/DDBJ databases">
        <authorList>
            <person name="Lanie J.A."/>
            <person name="Ng W.-L."/>
            <person name="Kazmierczak K.M."/>
            <person name="Andrzejewski T.M."/>
            <person name="Davidsen T.M."/>
            <person name="Wayne K.J."/>
            <person name="Tettelin H."/>
            <person name="Glass J.I."/>
            <person name="Rusch D."/>
            <person name="Podicherti R."/>
            <person name="Tsui H.-C.T."/>
            <person name="Winkler M.E."/>
        </authorList>
    </citation>
    <scope>NUCLEOTIDE SEQUENCE</scope>
</reference>
<gene>
    <name evidence="2" type="ORF">METZ01_LOCUS73263</name>
</gene>
<proteinExistence type="predicted"/>
<dbReference type="AlphaFoldDB" id="A0A381TX35"/>
<dbReference type="Pfam" id="PF05099">
    <property type="entry name" value="TerB"/>
    <property type="match status" value="1"/>
</dbReference>
<dbReference type="SUPFAM" id="SSF158682">
    <property type="entry name" value="TerB-like"/>
    <property type="match status" value="1"/>
</dbReference>
<accession>A0A381TX35</accession>
<feature type="domain" description="Co-chaperone DjlA N-terminal" evidence="1">
    <location>
        <begin position="12"/>
        <end position="88"/>
    </location>
</feature>
<evidence type="ECO:0000313" key="2">
    <source>
        <dbReference type="EMBL" id="SVA20409.1"/>
    </source>
</evidence>
<dbReference type="Gene3D" id="1.10.3680.10">
    <property type="entry name" value="TerB-like"/>
    <property type="match status" value="1"/>
</dbReference>
<dbReference type="InterPro" id="IPR029024">
    <property type="entry name" value="TerB-like"/>
</dbReference>
<organism evidence="2">
    <name type="scientific">marine metagenome</name>
    <dbReference type="NCBI Taxonomy" id="408172"/>
    <lineage>
        <taxon>unclassified sequences</taxon>
        <taxon>metagenomes</taxon>
        <taxon>ecological metagenomes</taxon>
    </lineage>
</organism>
<evidence type="ECO:0000259" key="1">
    <source>
        <dbReference type="Pfam" id="PF05099"/>
    </source>
</evidence>
<name>A0A381TX35_9ZZZZ</name>
<dbReference type="EMBL" id="UINC01005297">
    <property type="protein sequence ID" value="SVA20409.1"/>
    <property type="molecule type" value="Genomic_DNA"/>
</dbReference>
<dbReference type="InterPro" id="IPR007791">
    <property type="entry name" value="DjlA_N"/>
</dbReference>